<accession>A0A6J4SBL8</accession>
<dbReference type="EMBL" id="CADCVI010000245">
    <property type="protein sequence ID" value="CAA9494547.1"/>
    <property type="molecule type" value="Genomic_DNA"/>
</dbReference>
<name>A0A6J4SBL8_9ACTN</name>
<proteinExistence type="predicted"/>
<dbReference type="AlphaFoldDB" id="A0A6J4SBL8"/>
<dbReference type="InterPro" id="IPR021527">
    <property type="entry name" value="DUF2795"/>
</dbReference>
<evidence type="ECO:0000313" key="1">
    <source>
        <dbReference type="EMBL" id="CAA9494547.1"/>
    </source>
</evidence>
<dbReference type="Pfam" id="PF11387">
    <property type="entry name" value="DUF2795"/>
    <property type="match status" value="1"/>
</dbReference>
<protein>
    <recommendedName>
        <fullName evidence="2">DUF2795 domain-containing protein</fullName>
    </recommendedName>
</protein>
<organism evidence="1">
    <name type="scientific">uncultured Rubrobacteraceae bacterium</name>
    <dbReference type="NCBI Taxonomy" id="349277"/>
    <lineage>
        <taxon>Bacteria</taxon>
        <taxon>Bacillati</taxon>
        <taxon>Actinomycetota</taxon>
        <taxon>Rubrobacteria</taxon>
        <taxon>Rubrobacterales</taxon>
        <taxon>Rubrobacteraceae</taxon>
        <taxon>environmental samples</taxon>
    </lineage>
</organism>
<reference evidence="1" key="1">
    <citation type="submission" date="2020-02" db="EMBL/GenBank/DDBJ databases">
        <authorList>
            <person name="Meier V. D."/>
        </authorList>
    </citation>
    <scope>NUCLEOTIDE SEQUENCE</scope>
    <source>
        <strain evidence="1">AVDCRST_MAG25</strain>
    </source>
</reference>
<gene>
    <name evidence="1" type="ORF">AVDCRST_MAG25-3584</name>
</gene>
<evidence type="ECO:0008006" key="2">
    <source>
        <dbReference type="Google" id="ProtNLM"/>
    </source>
</evidence>
<sequence length="66" mass="6845">MDMLGGFNPQDIQKYLQGVNWPADKDQVAQTAEGNGAPQGMIEKIKGLGGGQFSGPQEVIAGLQGG</sequence>